<name>A0A5B6UN61_9ROSI</name>
<dbReference type="Proteomes" id="UP000325315">
    <property type="component" value="Unassembled WGS sequence"/>
</dbReference>
<dbReference type="OrthoDB" id="10058185at2759"/>
<keyword evidence="2" id="KW-1185">Reference proteome</keyword>
<comment type="caution">
    <text evidence="1">The sequence shown here is derived from an EMBL/GenBank/DDBJ whole genome shotgun (WGS) entry which is preliminary data.</text>
</comment>
<accession>A0A5B6UN61</accession>
<evidence type="ECO:0000313" key="2">
    <source>
        <dbReference type="Proteomes" id="UP000325315"/>
    </source>
</evidence>
<sequence length="116" mass="13101">MFVVRIADLIYSIDIESYEENRVLGEGLRSGRAHYISTDLRREAQILGGLRLFRKPLMVALKGVEVVFDMAFHHSVNLQGEFTLESIAKVTRRVISFSAYTCGNRDQISTSPSFST</sequence>
<gene>
    <name evidence="1" type="ORF">EPI10_012599</name>
</gene>
<protein>
    <submittedName>
        <fullName evidence="1">3beta-hydroxysteroid-dehydrogenase/decarboxylase isoform 4</fullName>
    </submittedName>
</protein>
<evidence type="ECO:0000313" key="1">
    <source>
        <dbReference type="EMBL" id="KAA3457934.1"/>
    </source>
</evidence>
<proteinExistence type="predicted"/>
<dbReference type="EMBL" id="SMMG02000010">
    <property type="protein sequence ID" value="KAA3457934.1"/>
    <property type="molecule type" value="Genomic_DNA"/>
</dbReference>
<reference evidence="2" key="1">
    <citation type="journal article" date="2019" name="Plant Biotechnol. J.">
        <title>Genome sequencing of the Australian wild diploid species Gossypium australe highlights disease resistance and delayed gland morphogenesis.</title>
        <authorList>
            <person name="Cai Y."/>
            <person name="Cai X."/>
            <person name="Wang Q."/>
            <person name="Wang P."/>
            <person name="Zhang Y."/>
            <person name="Cai C."/>
            <person name="Xu Y."/>
            <person name="Wang K."/>
            <person name="Zhou Z."/>
            <person name="Wang C."/>
            <person name="Geng S."/>
            <person name="Li B."/>
            <person name="Dong Q."/>
            <person name="Hou Y."/>
            <person name="Wang H."/>
            <person name="Ai P."/>
            <person name="Liu Z."/>
            <person name="Yi F."/>
            <person name="Sun M."/>
            <person name="An G."/>
            <person name="Cheng J."/>
            <person name="Zhang Y."/>
            <person name="Shi Q."/>
            <person name="Xie Y."/>
            <person name="Shi X."/>
            <person name="Chang Y."/>
            <person name="Huang F."/>
            <person name="Chen Y."/>
            <person name="Hong S."/>
            <person name="Mi L."/>
            <person name="Sun Q."/>
            <person name="Zhang L."/>
            <person name="Zhou B."/>
            <person name="Peng R."/>
            <person name="Zhang X."/>
            <person name="Liu F."/>
        </authorList>
    </citation>
    <scope>NUCLEOTIDE SEQUENCE [LARGE SCALE GENOMIC DNA]</scope>
    <source>
        <strain evidence="2">cv. PA1801</strain>
    </source>
</reference>
<dbReference type="AlphaFoldDB" id="A0A5B6UN61"/>
<organism evidence="1 2">
    <name type="scientific">Gossypium australe</name>
    <dbReference type="NCBI Taxonomy" id="47621"/>
    <lineage>
        <taxon>Eukaryota</taxon>
        <taxon>Viridiplantae</taxon>
        <taxon>Streptophyta</taxon>
        <taxon>Embryophyta</taxon>
        <taxon>Tracheophyta</taxon>
        <taxon>Spermatophyta</taxon>
        <taxon>Magnoliopsida</taxon>
        <taxon>eudicotyledons</taxon>
        <taxon>Gunneridae</taxon>
        <taxon>Pentapetalae</taxon>
        <taxon>rosids</taxon>
        <taxon>malvids</taxon>
        <taxon>Malvales</taxon>
        <taxon>Malvaceae</taxon>
        <taxon>Malvoideae</taxon>
        <taxon>Gossypium</taxon>
    </lineage>
</organism>